<evidence type="ECO:0000259" key="14">
    <source>
        <dbReference type="PROSITE" id="PS50835"/>
    </source>
</evidence>
<evidence type="ECO:0000256" key="5">
    <source>
        <dbReference type="ARBA" id="ARBA00022989"/>
    </source>
</evidence>
<dbReference type="AlphaFoldDB" id="A0A8D0MIQ9"/>
<reference evidence="15" key="1">
    <citation type="submission" date="2025-08" db="UniProtKB">
        <authorList>
            <consortium name="Ensembl"/>
        </authorList>
    </citation>
    <scope>IDENTIFICATION</scope>
</reference>
<dbReference type="InterPro" id="IPR013106">
    <property type="entry name" value="Ig_V-set"/>
</dbReference>
<evidence type="ECO:0000256" key="4">
    <source>
        <dbReference type="ARBA" id="ARBA00022729"/>
    </source>
</evidence>
<evidence type="ECO:0000256" key="12">
    <source>
        <dbReference type="SAM" id="Phobius"/>
    </source>
</evidence>
<dbReference type="PANTHER" id="PTHR47009:SF1">
    <property type="entry name" value="HEPATITIS A VIRUS CELLULAR RECEPTOR 1"/>
    <property type="match status" value="1"/>
</dbReference>
<evidence type="ECO:0000256" key="8">
    <source>
        <dbReference type="ARBA" id="ARBA00023180"/>
    </source>
</evidence>
<dbReference type="InterPro" id="IPR052331">
    <property type="entry name" value="TIM_domain-containing_protein"/>
</dbReference>
<dbReference type="SMART" id="SM00409">
    <property type="entry name" value="IG"/>
    <property type="match status" value="1"/>
</dbReference>
<evidence type="ECO:0000256" key="13">
    <source>
        <dbReference type="SAM" id="SignalP"/>
    </source>
</evidence>
<keyword evidence="4 13" id="KW-0732">Signal</keyword>
<feature type="transmembrane region" description="Helical" evidence="12">
    <location>
        <begin position="281"/>
        <end position="302"/>
    </location>
</feature>
<keyword evidence="5 12" id="KW-1133">Transmembrane helix</keyword>
<dbReference type="Proteomes" id="UP000694726">
    <property type="component" value="Unplaced"/>
</dbReference>
<dbReference type="Pfam" id="PF07686">
    <property type="entry name" value="V-set"/>
    <property type="match status" value="1"/>
</dbReference>
<evidence type="ECO:0000256" key="11">
    <source>
        <dbReference type="SAM" id="MobiDB-lite"/>
    </source>
</evidence>
<evidence type="ECO:0000256" key="10">
    <source>
        <dbReference type="ARBA" id="ARBA00038203"/>
    </source>
</evidence>
<comment type="similarity">
    <text evidence="10">Belongs to the immunoglobulin superfamily. TIM family.</text>
</comment>
<dbReference type="Ensembl" id="ENSSSCT00015008076.1">
    <property type="protein sequence ID" value="ENSSSCP00015003254.1"/>
    <property type="gene ID" value="ENSSSCG00015006060.1"/>
</dbReference>
<evidence type="ECO:0000256" key="3">
    <source>
        <dbReference type="ARBA" id="ARBA00022692"/>
    </source>
</evidence>
<dbReference type="PROSITE" id="PS50835">
    <property type="entry name" value="IG_LIKE"/>
    <property type="match status" value="1"/>
</dbReference>
<keyword evidence="7" id="KW-1015">Disulfide bond</keyword>
<keyword evidence="8" id="KW-0325">Glycoprotein</keyword>
<evidence type="ECO:0000256" key="2">
    <source>
        <dbReference type="ARBA" id="ARBA00022475"/>
    </source>
</evidence>
<dbReference type="InterPro" id="IPR003599">
    <property type="entry name" value="Ig_sub"/>
</dbReference>
<keyword evidence="6 12" id="KW-0472">Membrane</keyword>
<evidence type="ECO:0000256" key="6">
    <source>
        <dbReference type="ARBA" id="ARBA00023136"/>
    </source>
</evidence>
<keyword evidence="9" id="KW-0393">Immunoglobulin domain</keyword>
<evidence type="ECO:0000256" key="1">
    <source>
        <dbReference type="ARBA" id="ARBA00004251"/>
    </source>
</evidence>
<dbReference type="PANTHER" id="PTHR47009">
    <property type="entry name" value="HEPATITIS A VIRUS CELLULAR RECEPTOR 1 HOMOLOG"/>
    <property type="match status" value="1"/>
</dbReference>
<feature type="chain" id="PRO_5034019744" description="Ig-like domain-containing protein" evidence="13">
    <location>
        <begin position="21"/>
        <end position="349"/>
    </location>
</feature>
<feature type="domain" description="Ig-like" evidence="14">
    <location>
        <begin position="3"/>
        <end position="108"/>
    </location>
</feature>
<dbReference type="InterPro" id="IPR007110">
    <property type="entry name" value="Ig-like_dom"/>
</dbReference>
<name>A0A8D0MIQ9_PIG</name>
<sequence>MYPWVTALVLILLLTDSVMSYTELTVVEGQSVTLQCTYSGSITTTCWGRGACSTFSCSDYIIRTDGYNVIFQKDPRYLLKGNIGHGDVSLTIVNVKLSDSGVYCCRVELAGWFNDLIITYTLKVRPAPPTTTAVITTRKTTVTTTPKTTTTTTQKTTVTTTPKTTTTTTPEMTVTTTPKTTVTMTPKTTVTIAPTTGVSTSAPPMPATTETVHTGAALTSPSQQEVTLPITTQNTMTSSLVPSCSTDGNITTTQFSDGLQQNNQTSVVLEQSHWLSKNQGVYIGIGVTAIVLLLICLTVIIAKRYICLGSKVELLRIISFKDIHFGALKNMSVKHVRAEDNIYIIEDSH</sequence>
<proteinExistence type="inferred from homology"/>
<dbReference type="InterPro" id="IPR036179">
    <property type="entry name" value="Ig-like_dom_sf"/>
</dbReference>
<organism evidence="15 16">
    <name type="scientific">Sus scrofa</name>
    <name type="common">Pig</name>
    <dbReference type="NCBI Taxonomy" id="9823"/>
    <lineage>
        <taxon>Eukaryota</taxon>
        <taxon>Metazoa</taxon>
        <taxon>Chordata</taxon>
        <taxon>Craniata</taxon>
        <taxon>Vertebrata</taxon>
        <taxon>Euteleostomi</taxon>
        <taxon>Mammalia</taxon>
        <taxon>Eutheria</taxon>
        <taxon>Laurasiatheria</taxon>
        <taxon>Artiodactyla</taxon>
        <taxon>Suina</taxon>
        <taxon>Suidae</taxon>
        <taxon>Sus</taxon>
    </lineage>
</organism>
<keyword evidence="3 12" id="KW-0812">Transmembrane</keyword>
<feature type="region of interest" description="Disordered" evidence="11">
    <location>
        <begin position="153"/>
        <end position="173"/>
    </location>
</feature>
<evidence type="ECO:0000256" key="7">
    <source>
        <dbReference type="ARBA" id="ARBA00023157"/>
    </source>
</evidence>
<evidence type="ECO:0000313" key="15">
    <source>
        <dbReference type="Ensembl" id="ENSSSCP00015003254.1"/>
    </source>
</evidence>
<dbReference type="Gene3D" id="2.60.40.10">
    <property type="entry name" value="Immunoglobulins"/>
    <property type="match status" value="1"/>
</dbReference>
<comment type="subcellular location">
    <subcellularLocation>
        <location evidence="1">Cell membrane</location>
        <topology evidence="1">Single-pass type I membrane protein</topology>
    </subcellularLocation>
</comment>
<dbReference type="GO" id="GO:0005886">
    <property type="term" value="C:plasma membrane"/>
    <property type="evidence" value="ECO:0007669"/>
    <property type="project" value="UniProtKB-SubCell"/>
</dbReference>
<dbReference type="InterPro" id="IPR013783">
    <property type="entry name" value="Ig-like_fold"/>
</dbReference>
<evidence type="ECO:0000256" key="9">
    <source>
        <dbReference type="ARBA" id="ARBA00023319"/>
    </source>
</evidence>
<keyword evidence="2" id="KW-1003">Cell membrane</keyword>
<feature type="signal peptide" evidence="13">
    <location>
        <begin position="1"/>
        <end position="20"/>
    </location>
</feature>
<evidence type="ECO:0000313" key="16">
    <source>
        <dbReference type="Proteomes" id="UP000694726"/>
    </source>
</evidence>
<protein>
    <recommendedName>
        <fullName evidence="14">Ig-like domain-containing protein</fullName>
    </recommendedName>
</protein>
<dbReference type="FunFam" id="2.60.40.10:FF:000774">
    <property type="entry name" value="Hepatitis A virus cellular receptor 1"/>
    <property type="match status" value="1"/>
</dbReference>
<accession>A0A8D0MIQ9</accession>
<dbReference type="SUPFAM" id="SSF48726">
    <property type="entry name" value="Immunoglobulin"/>
    <property type="match status" value="1"/>
</dbReference>